<dbReference type="EMBL" id="JAUEPR010000003">
    <property type="protein sequence ID" value="KAK0487227.1"/>
    <property type="molecule type" value="Genomic_DNA"/>
</dbReference>
<gene>
    <name evidence="2" type="ORF">IW261DRAFT_1446566</name>
</gene>
<keyword evidence="2" id="KW-0418">Kinase</keyword>
<dbReference type="InterPro" id="IPR008266">
    <property type="entry name" value="Tyr_kinase_AS"/>
</dbReference>
<dbReference type="PANTHER" id="PTHR44329">
    <property type="entry name" value="SERINE/THREONINE-PROTEIN KINASE TNNI3K-RELATED"/>
    <property type="match status" value="1"/>
</dbReference>
<sequence length="404" mass="45022">MSILDNKLKSATLSGRPSLPSWTQINLDEERDAQIRRIQGIIRDVPSPWKTMGSVSPAVEMMVMDVLQQELDVASLPDGYRSACMKCLRALSKDRNIVPSSLSSQGVAREGTNPVCGGGFADIWKGRLHEIQVCLKVLRMFEPEVKAVQDFCQEALVWRQLQHPNVLPFLGVSKTLFAPRHCLISPWMNNGNIMSYLQVHPDHNRHVSLVQVAEGMRYLHNLDPPLVHADIRGANILVTDDLRCCLADFGLSLFAGSQTLNSSSRGSIRWLAPEYMDPDLFDGSYFTARDIYAYGCTVVEILTGKPPFSDIKYDISVMHEVTKGKRPPRPPLQVFPDDELWSLVMACLAALSSRRPSVEHILSTLTRGSLEDGNVITNTPSLVPFEESPTAPFASDTEREAHRI</sequence>
<reference evidence="2" key="1">
    <citation type="submission" date="2023-06" db="EMBL/GenBank/DDBJ databases">
        <authorList>
            <consortium name="Lawrence Berkeley National Laboratory"/>
            <person name="Ahrendt S."/>
            <person name="Sahu N."/>
            <person name="Indic B."/>
            <person name="Wong-Bajracharya J."/>
            <person name="Merenyi Z."/>
            <person name="Ke H.-M."/>
            <person name="Monk M."/>
            <person name="Kocsube S."/>
            <person name="Drula E."/>
            <person name="Lipzen A."/>
            <person name="Balint B."/>
            <person name="Henrissat B."/>
            <person name="Andreopoulos B."/>
            <person name="Martin F.M."/>
            <person name="Harder C.B."/>
            <person name="Rigling D."/>
            <person name="Ford K.L."/>
            <person name="Foster G.D."/>
            <person name="Pangilinan J."/>
            <person name="Papanicolaou A."/>
            <person name="Barry K."/>
            <person name="LaButti K."/>
            <person name="Viragh M."/>
            <person name="Koriabine M."/>
            <person name="Yan M."/>
            <person name="Riley R."/>
            <person name="Champramary S."/>
            <person name="Plett K.L."/>
            <person name="Tsai I.J."/>
            <person name="Slot J."/>
            <person name="Sipos G."/>
            <person name="Plett J."/>
            <person name="Nagy L.G."/>
            <person name="Grigoriev I.V."/>
        </authorList>
    </citation>
    <scope>NUCLEOTIDE SEQUENCE</scope>
    <source>
        <strain evidence="2">ICMP 16352</strain>
    </source>
</reference>
<evidence type="ECO:0000313" key="3">
    <source>
        <dbReference type="Proteomes" id="UP001175227"/>
    </source>
</evidence>
<feature type="domain" description="Protein kinase" evidence="1">
    <location>
        <begin position="109"/>
        <end position="370"/>
    </location>
</feature>
<dbReference type="InterPro" id="IPR011009">
    <property type="entry name" value="Kinase-like_dom_sf"/>
</dbReference>
<keyword evidence="3" id="KW-1185">Reference proteome</keyword>
<dbReference type="PROSITE" id="PS50011">
    <property type="entry name" value="PROTEIN_KINASE_DOM"/>
    <property type="match status" value="1"/>
</dbReference>
<dbReference type="Pfam" id="PF07714">
    <property type="entry name" value="PK_Tyr_Ser-Thr"/>
    <property type="match status" value="1"/>
</dbReference>
<dbReference type="InterPro" id="IPR001245">
    <property type="entry name" value="Ser-Thr/Tyr_kinase_cat_dom"/>
</dbReference>
<evidence type="ECO:0000313" key="2">
    <source>
        <dbReference type="EMBL" id="KAK0487227.1"/>
    </source>
</evidence>
<dbReference type="GO" id="GO:0004674">
    <property type="term" value="F:protein serine/threonine kinase activity"/>
    <property type="evidence" value="ECO:0007669"/>
    <property type="project" value="TreeGrafter"/>
</dbReference>
<keyword evidence="2" id="KW-0808">Transferase</keyword>
<dbReference type="PROSITE" id="PS00109">
    <property type="entry name" value="PROTEIN_KINASE_TYR"/>
    <property type="match status" value="1"/>
</dbReference>
<evidence type="ECO:0000259" key="1">
    <source>
        <dbReference type="PROSITE" id="PS50011"/>
    </source>
</evidence>
<proteinExistence type="predicted"/>
<dbReference type="Proteomes" id="UP001175227">
    <property type="component" value="Unassembled WGS sequence"/>
</dbReference>
<dbReference type="Gene3D" id="1.10.510.10">
    <property type="entry name" value="Transferase(Phosphotransferase) domain 1"/>
    <property type="match status" value="1"/>
</dbReference>
<name>A0AA39UFH0_9AGAR</name>
<accession>A0AA39UFH0</accession>
<dbReference type="AlphaFoldDB" id="A0AA39UFH0"/>
<dbReference type="SUPFAM" id="SSF56112">
    <property type="entry name" value="Protein kinase-like (PK-like)"/>
    <property type="match status" value="1"/>
</dbReference>
<dbReference type="InterPro" id="IPR000719">
    <property type="entry name" value="Prot_kinase_dom"/>
</dbReference>
<dbReference type="PANTHER" id="PTHR44329:SF214">
    <property type="entry name" value="PROTEIN KINASE DOMAIN-CONTAINING PROTEIN"/>
    <property type="match status" value="1"/>
</dbReference>
<dbReference type="InterPro" id="IPR051681">
    <property type="entry name" value="Ser/Thr_Kinases-Pseudokinases"/>
</dbReference>
<comment type="caution">
    <text evidence="2">The sequence shown here is derived from an EMBL/GenBank/DDBJ whole genome shotgun (WGS) entry which is preliminary data.</text>
</comment>
<organism evidence="2 3">
    <name type="scientific">Armillaria novae-zelandiae</name>
    <dbReference type="NCBI Taxonomy" id="153914"/>
    <lineage>
        <taxon>Eukaryota</taxon>
        <taxon>Fungi</taxon>
        <taxon>Dikarya</taxon>
        <taxon>Basidiomycota</taxon>
        <taxon>Agaricomycotina</taxon>
        <taxon>Agaricomycetes</taxon>
        <taxon>Agaricomycetidae</taxon>
        <taxon>Agaricales</taxon>
        <taxon>Marasmiineae</taxon>
        <taxon>Physalacriaceae</taxon>
        <taxon>Armillaria</taxon>
    </lineage>
</organism>
<protein>
    <submittedName>
        <fullName evidence="2">Kinase-like domain-containing protein</fullName>
    </submittedName>
</protein>
<dbReference type="GO" id="GO:0005524">
    <property type="term" value="F:ATP binding"/>
    <property type="evidence" value="ECO:0007669"/>
    <property type="project" value="InterPro"/>
</dbReference>